<dbReference type="AlphaFoldDB" id="V5HMR3"/>
<dbReference type="InterPro" id="IPR003008">
    <property type="entry name" value="Tubulin_FtsZ_GTPase"/>
</dbReference>
<dbReference type="PANTHER" id="PTHR30314:SF3">
    <property type="entry name" value="MITOCHONDRIAL DIVISION PROTEIN FSZA"/>
    <property type="match status" value="1"/>
</dbReference>
<dbReference type="GO" id="GO:0032153">
    <property type="term" value="C:cell division site"/>
    <property type="evidence" value="ECO:0007669"/>
    <property type="project" value="UniProtKB-UniRule"/>
</dbReference>
<dbReference type="InterPro" id="IPR036525">
    <property type="entry name" value="Tubulin/FtsZ_GTPase_sf"/>
</dbReference>
<dbReference type="SUPFAM" id="SSF52490">
    <property type="entry name" value="Tubulin nucleotide-binding domain-like"/>
    <property type="match status" value="1"/>
</dbReference>
<dbReference type="HAMAP" id="MF_00909">
    <property type="entry name" value="FtsZ"/>
    <property type="match status" value="1"/>
</dbReference>
<evidence type="ECO:0000313" key="8">
    <source>
        <dbReference type="Proteomes" id="UP000017800"/>
    </source>
</evidence>
<evidence type="ECO:0000313" key="7">
    <source>
        <dbReference type="EMBL" id="GAD90500.1"/>
    </source>
</evidence>
<dbReference type="Proteomes" id="UP000017800">
    <property type="component" value="Unassembled WGS sequence"/>
</dbReference>
<keyword evidence="4" id="KW-0131">Cell cycle</keyword>
<dbReference type="CDD" id="cd02201">
    <property type="entry name" value="FtsZ_type1"/>
    <property type="match status" value="1"/>
</dbReference>
<keyword evidence="4" id="KW-0717">Septation</keyword>
<evidence type="ECO:0000256" key="4">
    <source>
        <dbReference type="HAMAP-Rule" id="MF_00909"/>
    </source>
</evidence>
<evidence type="ECO:0000259" key="6">
    <source>
        <dbReference type="SMART" id="SM00865"/>
    </source>
</evidence>
<dbReference type="GO" id="GO:0005525">
    <property type="term" value="F:GTP binding"/>
    <property type="evidence" value="ECO:0007669"/>
    <property type="project" value="UniProtKB-UniRule"/>
</dbReference>
<keyword evidence="4" id="KW-0963">Cytoplasm</keyword>
<dbReference type="Pfam" id="PF12327">
    <property type="entry name" value="FtsZ_C"/>
    <property type="match status" value="1"/>
</dbReference>
<evidence type="ECO:0000256" key="3">
    <source>
        <dbReference type="ARBA" id="ARBA00023134"/>
    </source>
</evidence>
<dbReference type="Pfam" id="PF00091">
    <property type="entry name" value="Tubulin"/>
    <property type="match status" value="1"/>
</dbReference>
<dbReference type="Gene3D" id="3.40.50.1440">
    <property type="entry name" value="Tubulin/FtsZ, GTPase domain"/>
    <property type="match status" value="1"/>
</dbReference>
<organism evidence="7 8">
    <name type="scientific">Vibrio halioticoli NBRC 102217</name>
    <dbReference type="NCBI Taxonomy" id="1219072"/>
    <lineage>
        <taxon>Bacteria</taxon>
        <taxon>Pseudomonadati</taxon>
        <taxon>Pseudomonadota</taxon>
        <taxon>Gammaproteobacteria</taxon>
        <taxon>Vibrionales</taxon>
        <taxon>Vibrionaceae</taxon>
        <taxon>Vibrio</taxon>
    </lineage>
</organism>
<dbReference type="GO" id="GO:0000917">
    <property type="term" value="P:division septum assembly"/>
    <property type="evidence" value="ECO:0007669"/>
    <property type="project" value="UniProtKB-KW"/>
</dbReference>
<proteinExistence type="inferred from homology"/>
<feature type="binding site" evidence="4">
    <location>
        <position position="135"/>
    </location>
    <ligand>
        <name>GTP</name>
        <dbReference type="ChEBI" id="CHEBI:37565"/>
    </ligand>
</feature>
<dbReference type="InterPro" id="IPR000158">
    <property type="entry name" value="Cell_div_FtsZ"/>
</dbReference>
<sequence>MFLPEHLHRIAVVGVGCCGHNTINYIKKELDDNVDLFVFDTDSRGLESDERVTRMAIGQQVTDGRSAGAIPSVGEKAAHASFDEIKQHLTGYDMIFIAGGLGGGTATGVIPVLTKMLSEEECLCVTIVTTPFGFEGKKKQFFAQEAITKINATSDSCVTVSNQKLLHTMPKSSTLIEAFESSNQVLKRSLLGIYSLISTTGYINLDFADVRTVISGAGATVIGYGQGVGEYRIKQAVETALINPLLEDYDLEKAKAVLINITADHSLRLDEIHLAGELLTEKIESEIPIIIGTVISDVPQDDIKIYAIFSGVEKKVSNLLKPKGI</sequence>
<accession>V5HMR3</accession>
<reference evidence="7 8" key="2">
    <citation type="submission" date="2013-11" db="EMBL/GenBank/DDBJ databases">
        <title>Whole genome shotgun sequence of Vibrio halioticoli NBRC 102217.</title>
        <authorList>
            <person name="Isaki S."/>
            <person name="Kimura A."/>
            <person name="Ohji S."/>
            <person name="Hosoyama A."/>
            <person name="Fujita N."/>
            <person name="Hashimoto M."/>
            <person name="Hosoyama Y."/>
            <person name="Yamazoe A."/>
        </authorList>
    </citation>
    <scope>NUCLEOTIDE SEQUENCE [LARGE SCALE GENOMIC DNA]</scope>
    <source>
        <strain evidence="7 8">NBRC 102217</strain>
    </source>
</reference>
<dbReference type="SMART" id="SM00864">
    <property type="entry name" value="Tubulin"/>
    <property type="match status" value="1"/>
</dbReference>
<comment type="caution">
    <text evidence="7">The sequence shown here is derived from an EMBL/GenBank/DDBJ whole genome shotgun (WGS) entry which is preliminary data.</text>
</comment>
<keyword evidence="3 4" id="KW-0342">GTP-binding</keyword>
<comment type="caution">
    <text evidence="4">Lacks conserved residue(s) required for the propagation of feature annotation.</text>
</comment>
<feature type="domain" description="Tubulin/FtsZ 2-layer sandwich" evidence="6">
    <location>
        <begin position="203"/>
        <end position="321"/>
    </location>
</feature>
<comment type="similarity">
    <text evidence="1 4">Belongs to the FtsZ family.</text>
</comment>
<dbReference type="EMBL" id="BAUJ01000046">
    <property type="protein sequence ID" value="GAD90500.1"/>
    <property type="molecule type" value="Genomic_DNA"/>
</dbReference>
<keyword evidence="4 7" id="KW-0132">Cell division</keyword>
<dbReference type="GO" id="GO:0005737">
    <property type="term" value="C:cytoplasm"/>
    <property type="evidence" value="ECO:0007669"/>
    <property type="project" value="UniProtKB-SubCell"/>
</dbReference>
<dbReference type="GO" id="GO:0051258">
    <property type="term" value="P:protein polymerization"/>
    <property type="evidence" value="ECO:0007669"/>
    <property type="project" value="UniProtKB-UniRule"/>
</dbReference>
<dbReference type="InterPro" id="IPR008280">
    <property type="entry name" value="Tub_FtsZ_C"/>
</dbReference>
<dbReference type="SMART" id="SM00865">
    <property type="entry name" value="Tubulin_C"/>
    <property type="match status" value="1"/>
</dbReference>
<dbReference type="InterPro" id="IPR018316">
    <property type="entry name" value="Tubulin/FtsZ_2-layer-sand-dom"/>
</dbReference>
<feature type="domain" description="Tubulin/FtsZ GTPase" evidence="5">
    <location>
        <begin position="9"/>
        <end position="201"/>
    </location>
</feature>
<evidence type="ECO:0000256" key="2">
    <source>
        <dbReference type="ARBA" id="ARBA00022741"/>
    </source>
</evidence>
<protein>
    <recommendedName>
        <fullName evidence="4">Cell division protein FtsZ</fullName>
    </recommendedName>
</protein>
<dbReference type="GO" id="GO:0003924">
    <property type="term" value="F:GTPase activity"/>
    <property type="evidence" value="ECO:0007669"/>
    <property type="project" value="UniProtKB-UniRule"/>
</dbReference>
<feature type="binding site" evidence="4">
    <location>
        <position position="183"/>
    </location>
    <ligand>
        <name>GTP</name>
        <dbReference type="ChEBI" id="CHEBI:37565"/>
    </ligand>
</feature>
<dbReference type="SUPFAM" id="SSF55307">
    <property type="entry name" value="Tubulin C-terminal domain-like"/>
    <property type="match status" value="1"/>
</dbReference>
<gene>
    <name evidence="4 7" type="primary">ftsZ</name>
    <name evidence="7" type="ORF">VHA01S_046_00090</name>
</gene>
<dbReference type="InterPro" id="IPR045061">
    <property type="entry name" value="FtsZ/CetZ"/>
</dbReference>
<dbReference type="PRINTS" id="PR00423">
    <property type="entry name" value="CELLDVISFTSZ"/>
</dbReference>
<comment type="subunit">
    <text evidence="4">Homodimer. Polymerizes to form a dynamic ring structure in a strictly GTP-dependent manner. Interacts directly with several other division proteins.</text>
</comment>
<name>V5HMR3_9VIBR</name>
<evidence type="ECO:0000259" key="5">
    <source>
        <dbReference type="SMART" id="SM00864"/>
    </source>
</evidence>
<feature type="binding site" evidence="4">
    <location>
        <position position="139"/>
    </location>
    <ligand>
        <name>GTP</name>
        <dbReference type="ChEBI" id="CHEBI:37565"/>
    </ligand>
</feature>
<comment type="function">
    <text evidence="4">Essential cell division protein that forms a contractile ring structure (Z ring) at the future cell division site. The regulation of the ring assembly controls the timing and the location of cell division. One of the functions of the FtsZ ring is to recruit other cell division proteins to the septum to produce a new cell wall between the dividing cells. Binds GTP and shows GTPase activity.</text>
</comment>
<dbReference type="OrthoDB" id="9813375at2"/>
<dbReference type="eggNOG" id="COG0206">
    <property type="taxonomic scope" value="Bacteria"/>
</dbReference>
<dbReference type="InterPro" id="IPR024757">
    <property type="entry name" value="FtsZ_C"/>
</dbReference>
<keyword evidence="8" id="KW-1185">Reference proteome</keyword>
<dbReference type="GO" id="GO:0043093">
    <property type="term" value="P:FtsZ-dependent cytokinesis"/>
    <property type="evidence" value="ECO:0007669"/>
    <property type="project" value="UniProtKB-UniRule"/>
</dbReference>
<evidence type="ECO:0000256" key="1">
    <source>
        <dbReference type="ARBA" id="ARBA00009690"/>
    </source>
</evidence>
<keyword evidence="2 4" id="KW-0547">Nucleotide-binding</keyword>
<reference evidence="7 8" key="1">
    <citation type="submission" date="2013-10" db="EMBL/GenBank/DDBJ databases">
        <authorList>
            <person name="Ichikawa N."/>
            <person name="Kimura A."/>
            <person name="Ohji S."/>
            <person name="Hosoyama A."/>
            <person name="Fujita N."/>
        </authorList>
    </citation>
    <scope>NUCLEOTIDE SEQUENCE [LARGE SCALE GENOMIC DNA]</scope>
    <source>
        <strain evidence="7 8">NBRC 102217</strain>
    </source>
</reference>
<dbReference type="PANTHER" id="PTHR30314">
    <property type="entry name" value="CELL DIVISION PROTEIN FTSZ-RELATED"/>
    <property type="match status" value="1"/>
</dbReference>
<dbReference type="RefSeq" id="WP_023404828.1">
    <property type="nucleotide sequence ID" value="NZ_BAUJ01000046.1"/>
</dbReference>
<comment type="subcellular location">
    <subcellularLocation>
        <location evidence="4">Cytoplasm</location>
    </subcellularLocation>
    <text evidence="4">Assembles at midcell at the inner surface of the cytoplasmic membrane.</text>
</comment>